<dbReference type="Pfam" id="PF02934">
    <property type="entry name" value="GatB_N"/>
    <property type="match status" value="1"/>
</dbReference>
<dbReference type="Gene3D" id="1.10.10.410">
    <property type="match status" value="1"/>
</dbReference>
<dbReference type="PANTHER" id="PTHR11659">
    <property type="entry name" value="GLUTAMYL-TRNA GLN AMIDOTRANSFERASE SUBUNIT B MITOCHONDRIAL AND PROKARYOTIC PET112-RELATED"/>
    <property type="match status" value="1"/>
</dbReference>
<dbReference type="InterPro" id="IPR004413">
    <property type="entry name" value="GatB"/>
</dbReference>
<evidence type="ECO:0000256" key="3">
    <source>
        <dbReference type="ARBA" id="ARBA00016923"/>
    </source>
</evidence>
<dbReference type="PROSITE" id="PS01234">
    <property type="entry name" value="GATB"/>
    <property type="match status" value="1"/>
</dbReference>
<reference evidence="13 14" key="1">
    <citation type="submission" date="2020-08" db="EMBL/GenBank/DDBJ databases">
        <title>Complete Genome Sequence of Effusibacillus dendaii Strain skT53, Isolated from Farmland soil.</title>
        <authorList>
            <person name="Konishi T."/>
            <person name="Kawasaki H."/>
        </authorList>
    </citation>
    <scope>NUCLEOTIDE SEQUENCE [LARGE SCALE GENOMIC DNA]</scope>
    <source>
        <strain evidence="14">skT53</strain>
    </source>
</reference>
<name>A0A7I8DAT8_9BACL</name>
<evidence type="ECO:0000256" key="6">
    <source>
        <dbReference type="ARBA" id="ARBA00022840"/>
    </source>
</evidence>
<dbReference type="RefSeq" id="WP_200756773.1">
    <property type="nucleotide sequence ID" value="NZ_AP023366.1"/>
</dbReference>
<keyword evidence="14" id="KW-1185">Reference proteome</keyword>
<dbReference type="FunFam" id="1.10.10.410:FF:000001">
    <property type="entry name" value="Aspartyl/glutamyl-tRNA(Asn/Gln) amidotransferase subunit B"/>
    <property type="match status" value="1"/>
</dbReference>
<dbReference type="SUPFAM" id="SSF55931">
    <property type="entry name" value="Glutamine synthetase/guanido kinase"/>
    <property type="match status" value="1"/>
</dbReference>
<comment type="catalytic activity">
    <reaction evidence="9 11">
        <text>L-aspartyl-tRNA(Asn) + L-glutamine + ATP + H2O = L-asparaginyl-tRNA(Asn) + L-glutamate + ADP + phosphate + 2 H(+)</text>
        <dbReference type="Rhea" id="RHEA:14513"/>
        <dbReference type="Rhea" id="RHEA-COMP:9674"/>
        <dbReference type="Rhea" id="RHEA-COMP:9677"/>
        <dbReference type="ChEBI" id="CHEBI:15377"/>
        <dbReference type="ChEBI" id="CHEBI:15378"/>
        <dbReference type="ChEBI" id="CHEBI:29985"/>
        <dbReference type="ChEBI" id="CHEBI:30616"/>
        <dbReference type="ChEBI" id="CHEBI:43474"/>
        <dbReference type="ChEBI" id="CHEBI:58359"/>
        <dbReference type="ChEBI" id="CHEBI:78515"/>
        <dbReference type="ChEBI" id="CHEBI:78516"/>
        <dbReference type="ChEBI" id="CHEBI:456216"/>
    </reaction>
</comment>
<evidence type="ECO:0000313" key="14">
    <source>
        <dbReference type="Proteomes" id="UP000593802"/>
    </source>
</evidence>
<dbReference type="GO" id="GO:0006412">
    <property type="term" value="P:translation"/>
    <property type="evidence" value="ECO:0007669"/>
    <property type="project" value="UniProtKB-UniRule"/>
</dbReference>
<dbReference type="AlphaFoldDB" id="A0A7I8DAT8"/>
<dbReference type="NCBIfam" id="NF004015">
    <property type="entry name" value="PRK05477.1-5"/>
    <property type="match status" value="1"/>
</dbReference>
<evidence type="ECO:0000256" key="2">
    <source>
        <dbReference type="ARBA" id="ARBA00011123"/>
    </source>
</evidence>
<organism evidence="13 14">
    <name type="scientific">Effusibacillus dendaii</name>
    <dbReference type="NCBI Taxonomy" id="2743772"/>
    <lineage>
        <taxon>Bacteria</taxon>
        <taxon>Bacillati</taxon>
        <taxon>Bacillota</taxon>
        <taxon>Bacilli</taxon>
        <taxon>Bacillales</taxon>
        <taxon>Alicyclobacillaceae</taxon>
        <taxon>Effusibacillus</taxon>
    </lineage>
</organism>
<dbReference type="GO" id="GO:0005524">
    <property type="term" value="F:ATP binding"/>
    <property type="evidence" value="ECO:0007669"/>
    <property type="project" value="UniProtKB-KW"/>
</dbReference>
<keyword evidence="6 11" id="KW-0067">ATP-binding</keyword>
<dbReference type="PANTHER" id="PTHR11659:SF0">
    <property type="entry name" value="GLUTAMYL-TRNA(GLN) AMIDOTRANSFERASE SUBUNIT B, MITOCHONDRIAL"/>
    <property type="match status" value="1"/>
</dbReference>
<dbReference type="InterPro" id="IPR006075">
    <property type="entry name" value="Asn/Gln-tRNA_Trfase_suB/E_cat"/>
</dbReference>
<evidence type="ECO:0000256" key="9">
    <source>
        <dbReference type="ARBA" id="ARBA00047380"/>
    </source>
</evidence>
<dbReference type="FunFam" id="1.10.150.380:FF:000001">
    <property type="entry name" value="Aspartyl/glutamyl-tRNA(Asn/Gln) amidotransferase subunit B"/>
    <property type="match status" value="1"/>
</dbReference>
<comment type="similarity">
    <text evidence="1 11">Belongs to the GatB/GatE family. GatB subfamily.</text>
</comment>
<dbReference type="InterPro" id="IPR018027">
    <property type="entry name" value="Asn/Gln_amidotransferase"/>
</dbReference>
<dbReference type="GO" id="GO:0016740">
    <property type="term" value="F:transferase activity"/>
    <property type="evidence" value="ECO:0007669"/>
    <property type="project" value="UniProtKB-KW"/>
</dbReference>
<dbReference type="NCBIfam" id="NF004012">
    <property type="entry name" value="PRK05477.1-2"/>
    <property type="match status" value="1"/>
</dbReference>
<dbReference type="InterPro" id="IPR003789">
    <property type="entry name" value="Asn/Gln_tRNA_amidoTrase-B-like"/>
</dbReference>
<dbReference type="KEGG" id="eff:skT53_20920"/>
<gene>
    <name evidence="11 13" type="primary">gatB</name>
    <name evidence="13" type="ORF">skT53_20920</name>
</gene>
<dbReference type="InterPro" id="IPR014746">
    <property type="entry name" value="Gln_synth/guanido_kin_cat_dom"/>
</dbReference>
<dbReference type="NCBIfam" id="TIGR00133">
    <property type="entry name" value="gatB"/>
    <property type="match status" value="1"/>
</dbReference>
<evidence type="ECO:0000256" key="8">
    <source>
        <dbReference type="ARBA" id="ARBA00024799"/>
    </source>
</evidence>
<keyword evidence="7 11" id="KW-0648">Protein biosynthesis</keyword>
<dbReference type="InterPro" id="IPR023168">
    <property type="entry name" value="GatB_Yqey_C_2"/>
</dbReference>
<dbReference type="EMBL" id="AP023366">
    <property type="protein sequence ID" value="BCJ87107.1"/>
    <property type="molecule type" value="Genomic_DNA"/>
</dbReference>
<dbReference type="Gene3D" id="1.10.150.380">
    <property type="entry name" value="GatB domain, N-terminal subdomain"/>
    <property type="match status" value="1"/>
</dbReference>
<dbReference type="EC" id="6.3.5.-" evidence="11"/>
<dbReference type="GO" id="GO:0070681">
    <property type="term" value="P:glutaminyl-tRNAGln biosynthesis via transamidation"/>
    <property type="evidence" value="ECO:0007669"/>
    <property type="project" value="TreeGrafter"/>
</dbReference>
<evidence type="ECO:0000256" key="1">
    <source>
        <dbReference type="ARBA" id="ARBA00005306"/>
    </source>
</evidence>
<dbReference type="SUPFAM" id="SSF89095">
    <property type="entry name" value="GatB/YqeY motif"/>
    <property type="match status" value="1"/>
</dbReference>
<dbReference type="SMART" id="SM00845">
    <property type="entry name" value="GatB_Yqey"/>
    <property type="match status" value="1"/>
</dbReference>
<dbReference type="NCBIfam" id="NF004014">
    <property type="entry name" value="PRK05477.1-4"/>
    <property type="match status" value="1"/>
</dbReference>
<dbReference type="InterPro" id="IPR042114">
    <property type="entry name" value="GatB_C_1"/>
</dbReference>
<evidence type="ECO:0000259" key="12">
    <source>
        <dbReference type="SMART" id="SM00845"/>
    </source>
</evidence>
<evidence type="ECO:0000256" key="10">
    <source>
        <dbReference type="ARBA" id="ARBA00047913"/>
    </source>
</evidence>
<evidence type="ECO:0000256" key="4">
    <source>
        <dbReference type="ARBA" id="ARBA00022598"/>
    </source>
</evidence>
<dbReference type="InterPro" id="IPR017958">
    <property type="entry name" value="Gln-tRNA_amidoTrfase_suB_CS"/>
</dbReference>
<accession>A0A7I8DAT8</accession>
<dbReference type="HAMAP" id="MF_00121">
    <property type="entry name" value="GatB"/>
    <property type="match status" value="1"/>
</dbReference>
<comment type="subunit">
    <text evidence="2 11">Heterotrimer of A, B and C subunits.</text>
</comment>
<evidence type="ECO:0000256" key="11">
    <source>
        <dbReference type="HAMAP-Rule" id="MF_00121"/>
    </source>
</evidence>
<proteinExistence type="inferred from homology"/>
<keyword evidence="5 11" id="KW-0547">Nucleotide-binding</keyword>
<dbReference type="NCBIfam" id="NF004011">
    <property type="entry name" value="PRK05477.1-1"/>
    <property type="match status" value="1"/>
</dbReference>
<protein>
    <recommendedName>
        <fullName evidence="3 11">Aspartyl/glutamyl-tRNA(Asn/Gln) amidotransferase subunit B</fullName>
        <shortName evidence="11">Asp/Glu-ADT subunit B</shortName>
        <ecNumber evidence="11">6.3.5.-</ecNumber>
    </recommendedName>
</protein>
<feature type="domain" description="Asn/Gln amidotransferase" evidence="12">
    <location>
        <begin position="332"/>
        <end position="479"/>
    </location>
</feature>
<dbReference type="Proteomes" id="UP000593802">
    <property type="component" value="Chromosome"/>
</dbReference>
<dbReference type="Pfam" id="PF02637">
    <property type="entry name" value="GatB_Yqey"/>
    <property type="match status" value="1"/>
</dbReference>
<comment type="catalytic activity">
    <reaction evidence="10 11">
        <text>L-glutamyl-tRNA(Gln) + L-glutamine + ATP + H2O = L-glutaminyl-tRNA(Gln) + L-glutamate + ADP + phosphate + H(+)</text>
        <dbReference type="Rhea" id="RHEA:17521"/>
        <dbReference type="Rhea" id="RHEA-COMP:9681"/>
        <dbReference type="Rhea" id="RHEA-COMP:9684"/>
        <dbReference type="ChEBI" id="CHEBI:15377"/>
        <dbReference type="ChEBI" id="CHEBI:15378"/>
        <dbReference type="ChEBI" id="CHEBI:29985"/>
        <dbReference type="ChEBI" id="CHEBI:30616"/>
        <dbReference type="ChEBI" id="CHEBI:43474"/>
        <dbReference type="ChEBI" id="CHEBI:58359"/>
        <dbReference type="ChEBI" id="CHEBI:78520"/>
        <dbReference type="ChEBI" id="CHEBI:78521"/>
        <dbReference type="ChEBI" id="CHEBI:456216"/>
    </reaction>
</comment>
<dbReference type="GO" id="GO:0050567">
    <property type="term" value="F:glutaminyl-tRNA synthase (glutamine-hydrolyzing) activity"/>
    <property type="evidence" value="ECO:0007669"/>
    <property type="project" value="UniProtKB-UniRule"/>
</dbReference>
<evidence type="ECO:0000313" key="13">
    <source>
        <dbReference type="EMBL" id="BCJ87107.1"/>
    </source>
</evidence>
<comment type="function">
    <text evidence="8 11">Allows the formation of correctly charged Asn-tRNA(Asn) or Gln-tRNA(Gln) through the transamidation of misacylated Asp-tRNA(Asn) or Glu-tRNA(Gln) in organisms which lack either or both of asparaginyl-tRNA or glutaminyl-tRNA synthetases. The reaction takes place in the presence of glutamine and ATP through an activated phospho-Asp-tRNA(Asn) or phospho-Glu-tRNA(Gln).</text>
</comment>
<evidence type="ECO:0000256" key="5">
    <source>
        <dbReference type="ARBA" id="ARBA00022741"/>
    </source>
</evidence>
<keyword evidence="13" id="KW-0808">Transferase</keyword>
<dbReference type="InterPro" id="IPR017959">
    <property type="entry name" value="Asn/Gln-tRNA_amidoTrfase_suB/E"/>
</dbReference>
<keyword evidence="4 11" id="KW-0436">Ligase</keyword>
<evidence type="ECO:0000256" key="7">
    <source>
        <dbReference type="ARBA" id="ARBA00022917"/>
    </source>
</evidence>
<sequence length="481" mass="53373">MTEAVATQFETVIGLEVHVELKTQSKIFCGCPTHFGAPPNTNVCPICLGHPGVLPVLNRQALEFAIKASAALNCKIAEESKFDRKNYFYPDLPKAYQVSQYDKPVGEHGWIEIEVNGETKRIGITRVHLEEDAGKLTHSSGGYSLVDYNRVGVPLIEIVSEPDIRTPEEARAYLEKLKAIMQYCEVSDVKMEEGSLRCDANISLRPVGQKQFGTKTELKNMNSFRNVQRALEYEQGRQADVLRSGGTIVQQTLRWDDARNETIVMRSKEEAHDYRYFPEPDLVKMVISQEWVSEIKAAIPELPDQRKTRYMEKLGLPSYDAEVLTSSKAVSDFFEQTLQHTDNAKAASNWIMGELMGHLNEAGLEIGETKVTPAGLGKLISLIDKGTISSKIAKTVFEEMFATGGDPETIIQDKGLVQISDEGELVKIVEEIIANNPQSVADYKAGKEKALGALVGQAMKATKGKGNPQLLNKLILERIQS</sequence>